<comment type="caution">
    <text evidence="2">The sequence shown here is derived from an EMBL/GenBank/DDBJ whole genome shotgun (WGS) entry which is preliminary data.</text>
</comment>
<dbReference type="EMBL" id="CBTK010000147">
    <property type="protein sequence ID" value="CDH45386.1"/>
    <property type="molecule type" value="Genomic_DNA"/>
</dbReference>
<dbReference type="NCBIfam" id="NF041546">
    <property type="entry name" value="ParA_partition"/>
    <property type="match status" value="1"/>
</dbReference>
<proteinExistence type="predicted"/>
<dbReference type="Gene3D" id="3.40.50.300">
    <property type="entry name" value="P-loop containing nucleotide triphosphate hydrolases"/>
    <property type="match status" value="1"/>
</dbReference>
<dbReference type="Pfam" id="PF01656">
    <property type="entry name" value="CbiA"/>
    <property type="match status" value="1"/>
</dbReference>
<feature type="domain" description="CobQ/CobB/MinD/ParA nucleotide binding" evidence="1">
    <location>
        <begin position="4"/>
        <end position="184"/>
    </location>
</feature>
<dbReference type="InterPro" id="IPR002586">
    <property type="entry name" value="CobQ/CobB/MinD/ParA_Nub-bd_dom"/>
</dbReference>
<dbReference type="PIRSF" id="PIRSF009320">
    <property type="entry name" value="Nuc_binding_HP_1000"/>
    <property type="match status" value="1"/>
</dbReference>
<protein>
    <submittedName>
        <fullName evidence="2">Plasmid partition protein ParA-like protein</fullName>
    </submittedName>
</protein>
<dbReference type="InterPro" id="IPR050678">
    <property type="entry name" value="DNA_Partitioning_ATPase"/>
</dbReference>
<sequence>MVLAFLNQKGGVGKTTLAVHVAAALTRHRAKVLLIDADPQGSALDWAACRVAAVLFPVIGFPKATLHKEIPAHLPHYDHILIDGPPRVNDLARSAIMAADVVVIPVQPSPYDVWAAKDIVDLIGEAAIYHEAIKSAFVINRRIVNTAIGRDVAEALAGYNIPVLSAHISQRVAFAESAATGSTVLENDPTSQASREIMALAEELLDFDTESGR</sequence>
<dbReference type="PANTHER" id="PTHR13696">
    <property type="entry name" value="P-LOOP CONTAINING NUCLEOSIDE TRIPHOSPHATE HYDROLASE"/>
    <property type="match status" value="1"/>
</dbReference>
<name>A0A7U7GC06_9GAMM</name>
<dbReference type="SUPFAM" id="SSF52540">
    <property type="entry name" value="P-loop containing nucleoside triphosphate hydrolases"/>
    <property type="match status" value="1"/>
</dbReference>
<dbReference type="InterPro" id="IPR048089">
    <property type="entry name" value="McdA"/>
</dbReference>
<keyword evidence="3" id="KW-1185">Reference proteome</keyword>
<dbReference type="InterPro" id="IPR027417">
    <property type="entry name" value="P-loop_NTPase"/>
</dbReference>
<accession>A0A7U7GC06</accession>
<evidence type="ECO:0000313" key="3">
    <source>
        <dbReference type="Proteomes" id="UP000019184"/>
    </source>
</evidence>
<gene>
    <name evidence="2" type="ORF">BN874_2300005</name>
</gene>
<evidence type="ECO:0000313" key="2">
    <source>
        <dbReference type="EMBL" id="CDH45386.1"/>
    </source>
</evidence>
<organism evidence="2 3">
    <name type="scientific">Candidatus Contendobacter odensis Run_B_J11</name>
    <dbReference type="NCBI Taxonomy" id="1400861"/>
    <lineage>
        <taxon>Bacteria</taxon>
        <taxon>Pseudomonadati</taxon>
        <taxon>Pseudomonadota</taxon>
        <taxon>Gammaproteobacteria</taxon>
        <taxon>Candidatus Competibacteraceae</taxon>
        <taxon>Candidatus Contendibacter</taxon>
    </lineage>
</organism>
<dbReference type="PANTHER" id="PTHR13696:SF96">
    <property type="entry name" value="COBQ_COBB_MIND_PARA NUCLEOTIDE BINDING DOMAIN-CONTAINING PROTEIN"/>
    <property type="match status" value="1"/>
</dbReference>
<dbReference type="CDD" id="cd02042">
    <property type="entry name" value="ParAB_family"/>
    <property type="match status" value="1"/>
</dbReference>
<dbReference type="Proteomes" id="UP000019184">
    <property type="component" value="Unassembled WGS sequence"/>
</dbReference>
<reference evidence="2 3" key="1">
    <citation type="journal article" date="2014" name="ISME J.">
        <title>Candidatus Competibacter-lineage genomes retrieved from metagenomes reveal functional metabolic diversity.</title>
        <authorList>
            <person name="McIlroy S.J."/>
            <person name="Albertsen M."/>
            <person name="Andresen E.K."/>
            <person name="Saunders A.M."/>
            <person name="Kristiansen R."/>
            <person name="Stokholm-Bjerregaard M."/>
            <person name="Nielsen K.L."/>
            <person name="Nielsen P.H."/>
        </authorList>
    </citation>
    <scope>NUCLEOTIDE SEQUENCE [LARGE SCALE GENOMIC DNA]</scope>
    <source>
        <strain evidence="2 3">Run_B_J11</strain>
    </source>
</reference>
<dbReference type="OrthoDB" id="69313at2"/>
<evidence type="ECO:0000259" key="1">
    <source>
        <dbReference type="Pfam" id="PF01656"/>
    </source>
</evidence>
<dbReference type="RefSeq" id="WP_034433024.1">
    <property type="nucleotide sequence ID" value="NZ_CBTK010000147.1"/>
</dbReference>
<dbReference type="AlphaFoldDB" id="A0A7U7GC06"/>